<name>A0ACC1K7T8_9FUNG</name>
<reference evidence="1" key="1">
    <citation type="submission" date="2022-07" db="EMBL/GenBank/DDBJ databases">
        <title>Phylogenomic reconstructions and comparative analyses of Kickxellomycotina fungi.</title>
        <authorList>
            <person name="Reynolds N.K."/>
            <person name="Stajich J.E."/>
            <person name="Barry K."/>
            <person name="Grigoriev I.V."/>
            <person name="Crous P."/>
            <person name="Smith M.E."/>
        </authorList>
    </citation>
    <scope>NUCLEOTIDE SEQUENCE</scope>
    <source>
        <strain evidence="1">CBS 109366</strain>
    </source>
</reference>
<evidence type="ECO:0000313" key="2">
    <source>
        <dbReference type="Proteomes" id="UP001140234"/>
    </source>
</evidence>
<dbReference type="Proteomes" id="UP001140234">
    <property type="component" value="Unassembled WGS sequence"/>
</dbReference>
<proteinExistence type="predicted"/>
<gene>
    <name evidence="1" type="primary">TOA1</name>
    <name evidence="1" type="ORF">IWQ57_000521</name>
</gene>
<evidence type="ECO:0000313" key="1">
    <source>
        <dbReference type="EMBL" id="KAJ2775153.1"/>
    </source>
</evidence>
<sequence length="338" mass="36251">MSNSIVATIYRYVIDDVVHNVQADFEGHGVDTSVLEELQRSWEAKIVQSRVASFPDDDVAAIDAYGQPAPFHQHGGSGGGGGPDSGGYAAYHYSHHPQHHHHQHYLQHHPHHHQAEQPRQYAGATEAAGVNSAASLASIINPESMAPSAASLASLAQSGRGQLLEDDDDDNAVAGMGGGGGAAPGRRYGGPPSNVPQHDGAADAVPAPRPQPRDAMAEWRALRDERIRAYKLAAAVPQVDGVSDDEDDDDDDDASGRGAAGVKDGPVEAAEDAINSDLDDSDEEEDNENNEDSAHIILCQYEKVSRSKNKWKCVLRDGIMLINGRDYLFQKANGDFEW</sequence>
<protein>
    <submittedName>
        <fullName evidence="1">Transcription factor IIA subunit alpha</fullName>
    </submittedName>
</protein>
<accession>A0ACC1K7T8</accession>
<organism evidence="1 2">
    <name type="scientific">Coemansia nantahalensis</name>
    <dbReference type="NCBI Taxonomy" id="2789366"/>
    <lineage>
        <taxon>Eukaryota</taxon>
        <taxon>Fungi</taxon>
        <taxon>Fungi incertae sedis</taxon>
        <taxon>Zoopagomycota</taxon>
        <taxon>Kickxellomycotina</taxon>
        <taxon>Kickxellomycetes</taxon>
        <taxon>Kickxellales</taxon>
        <taxon>Kickxellaceae</taxon>
        <taxon>Coemansia</taxon>
    </lineage>
</organism>
<comment type="caution">
    <text evidence="1">The sequence shown here is derived from an EMBL/GenBank/DDBJ whole genome shotgun (WGS) entry which is preliminary data.</text>
</comment>
<dbReference type="EMBL" id="JANBUJ010000035">
    <property type="protein sequence ID" value="KAJ2775153.1"/>
    <property type="molecule type" value="Genomic_DNA"/>
</dbReference>
<keyword evidence="2" id="KW-1185">Reference proteome</keyword>